<name>A0A8J5TH54_ZIZPA</name>
<evidence type="ECO:0000313" key="2">
    <source>
        <dbReference type="Proteomes" id="UP000729402"/>
    </source>
</evidence>
<dbReference type="AlphaFoldDB" id="A0A8J5TH54"/>
<gene>
    <name evidence="1" type="ORF">GUJ93_ZPchr0007g5251</name>
</gene>
<dbReference type="EMBL" id="JAAALK010000282">
    <property type="protein sequence ID" value="KAG8077241.1"/>
    <property type="molecule type" value="Genomic_DNA"/>
</dbReference>
<evidence type="ECO:0000313" key="1">
    <source>
        <dbReference type="EMBL" id="KAG8077241.1"/>
    </source>
</evidence>
<proteinExistence type="predicted"/>
<accession>A0A8J5TH54</accession>
<reference evidence="1" key="2">
    <citation type="submission" date="2021-02" db="EMBL/GenBank/DDBJ databases">
        <authorList>
            <person name="Kimball J.A."/>
            <person name="Haas M.W."/>
            <person name="Macchietto M."/>
            <person name="Kono T."/>
            <person name="Duquette J."/>
            <person name="Shao M."/>
        </authorList>
    </citation>
    <scope>NUCLEOTIDE SEQUENCE</scope>
    <source>
        <tissue evidence="1">Fresh leaf tissue</tissue>
    </source>
</reference>
<dbReference type="Proteomes" id="UP000729402">
    <property type="component" value="Unassembled WGS sequence"/>
</dbReference>
<sequence length="153" mass="16218">MGRSAKFSDICCYFQRHCLGISSIAALVEIFSWDLKGIFYSSAAQESGDPGSLADLVWEDAGLNAGAGHCGQWPAVDPWSSVAPAPVRGHDGNSRRVILTNQHHGLKEKNKDACAHTVLRAAQAATCLVAGCRCAEAAEPSQHPVCCRRGGRG</sequence>
<keyword evidence="2" id="KW-1185">Reference proteome</keyword>
<reference evidence="1" key="1">
    <citation type="journal article" date="2021" name="bioRxiv">
        <title>Whole Genome Assembly and Annotation of Northern Wild Rice, Zizania palustris L., Supports a Whole Genome Duplication in the Zizania Genus.</title>
        <authorList>
            <person name="Haas M."/>
            <person name="Kono T."/>
            <person name="Macchietto M."/>
            <person name="Millas R."/>
            <person name="McGilp L."/>
            <person name="Shao M."/>
            <person name="Duquette J."/>
            <person name="Hirsch C.N."/>
            <person name="Kimball J."/>
        </authorList>
    </citation>
    <scope>NUCLEOTIDE SEQUENCE</scope>
    <source>
        <tissue evidence="1">Fresh leaf tissue</tissue>
    </source>
</reference>
<protein>
    <submittedName>
        <fullName evidence="1">Uncharacterized protein</fullName>
    </submittedName>
</protein>
<comment type="caution">
    <text evidence="1">The sequence shown here is derived from an EMBL/GenBank/DDBJ whole genome shotgun (WGS) entry which is preliminary data.</text>
</comment>
<organism evidence="1 2">
    <name type="scientific">Zizania palustris</name>
    <name type="common">Northern wild rice</name>
    <dbReference type="NCBI Taxonomy" id="103762"/>
    <lineage>
        <taxon>Eukaryota</taxon>
        <taxon>Viridiplantae</taxon>
        <taxon>Streptophyta</taxon>
        <taxon>Embryophyta</taxon>
        <taxon>Tracheophyta</taxon>
        <taxon>Spermatophyta</taxon>
        <taxon>Magnoliopsida</taxon>
        <taxon>Liliopsida</taxon>
        <taxon>Poales</taxon>
        <taxon>Poaceae</taxon>
        <taxon>BOP clade</taxon>
        <taxon>Oryzoideae</taxon>
        <taxon>Oryzeae</taxon>
        <taxon>Zizaniinae</taxon>
        <taxon>Zizania</taxon>
    </lineage>
</organism>